<evidence type="ECO:0000313" key="3">
    <source>
        <dbReference type="Proteomes" id="UP001279410"/>
    </source>
</evidence>
<gene>
    <name evidence="2" type="ORF">AKAME5_001358500</name>
</gene>
<feature type="compositionally biased region" description="Polar residues" evidence="1">
    <location>
        <begin position="109"/>
        <end position="124"/>
    </location>
</feature>
<keyword evidence="3" id="KW-1185">Reference proteome</keyword>
<proteinExistence type="predicted"/>
<protein>
    <submittedName>
        <fullName evidence="2">Chromodomain-helicase-DNA-binding protein 7</fullName>
    </submittedName>
</protein>
<name>A0AAD3MWM5_LATJO</name>
<feature type="compositionally biased region" description="Low complexity" evidence="1">
    <location>
        <begin position="177"/>
        <end position="186"/>
    </location>
</feature>
<evidence type="ECO:0000256" key="1">
    <source>
        <dbReference type="SAM" id="MobiDB-lite"/>
    </source>
</evidence>
<dbReference type="Proteomes" id="UP001279410">
    <property type="component" value="Unassembled WGS sequence"/>
</dbReference>
<comment type="caution">
    <text evidence="2">The sequence shown here is derived from an EMBL/GenBank/DDBJ whole genome shotgun (WGS) entry which is preliminary data.</text>
</comment>
<feature type="region of interest" description="Disordered" evidence="1">
    <location>
        <begin position="69"/>
        <end position="151"/>
    </location>
</feature>
<sequence length="232" mass="24554">MNGMASHHHNPANLATHTMGKWVRLGGGGGGVESASSSRADQAYQQPPTHWGAPIRWGGTLRCLKAPRWRPTHTHSSHEPTLPSTEHGASAQDPSHYLGHVGMGGTRLDTPSSQPQPQAGSNMSHPDTHTPPPLPTVPTHPPASAGRTGGCSTGYQAQYGVTDLGLDANTNASTNTPPAMAPGRPARGLTRIRLITGQQGWKAIPLHHTQLPALQTHSAPMQQQAWPQPMHP</sequence>
<accession>A0AAD3MWM5</accession>
<organism evidence="2 3">
    <name type="scientific">Lates japonicus</name>
    <name type="common">Japanese lates</name>
    <dbReference type="NCBI Taxonomy" id="270547"/>
    <lineage>
        <taxon>Eukaryota</taxon>
        <taxon>Metazoa</taxon>
        <taxon>Chordata</taxon>
        <taxon>Craniata</taxon>
        <taxon>Vertebrata</taxon>
        <taxon>Euteleostomi</taxon>
        <taxon>Actinopterygii</taxon>
        <taxon>Neopterygii</taxon>
        <taxon>Teleostei</taxon>
        <taxon>Neoteleostei</taxon>
        <taxon>Acanthomorphata</taxon>
        <taxon>Carangaria</taxon>
        <taxon>Carangaria incertae sedis</taxon>
        <taxon>Centropomidae</taxon>
        <taxon>Lates</taxon>
    </lineage>
</organism>
<feature type="compositionally biased region" description="Pro residues" evidence="1">
    <location>
        <begin position="129"/>
        <end position="141"/>
    </location>
</feature>
<dbReference type="EMBL" id="BRZM01000048">
    <property type="protein sequence ID" value="GLD61810.1"/>
    <property type="molecule type" value="Genomic_DNA"/>
</dbReference>
<feature type="region of interest" description="Disordered" evidence="1">
    <location>
        <begin position="166"/>
        <end position="186"/>
    </location>
</feature>
<dbReference type="AlphaFoldDB" id="A0AAD3MWM5"/>
<reference evidence="2" key="1">
    <citation type="submission" date="2022-08" db="EMBL/GenBank/DDBJ databases">
        <title>Genome sequencing of akame (Lates japonicus).</title>
        <authorList>
            <person name="Hashiguchi Y."/>
            <person name="Takahashi H."/>
        </authorList>
    </citation>
    <scope>NUCLEOTIDE SEQUENCE</scope>
    <source>
        <strain evidence="2">Kochi</strain>
    </source>
</reference>
<evidence type="ECO:0000313" key="2">
    <source>
        <dbReference type="EMBL" id="GLD61810.1"/>
    </source>
</evidence>